<dbReference type="Proteomes" id="UP001203338">
    <property type="component" value="Unassembled WGS sequence"/>
</dbReference>
<protein>
    <submittedName>
        <fullName evidence="1">tRNA isopentenyl-2-thiomethyl-A-37 hydroxylase MiaE</fullName>
    </submittedName>
</protein>
<proteinExistence type="predicted"/>
<organism evidence="1 2">
    <name type="scientific">Parendozoicomonas callyspongiae</name>
    <dbReference type="NCBI Taxonomy" id="2942213"/>
    <lineage>
        <taxon>Bacteria</taxon>
        <taxon>Pseudomonadati</taxon>
        <taxon>Pseudomonadota</taxon>
        <taxon>Gammaproteobacteria</taxon>
        <taxon>Oceanospirillales</taxon>
        <taxon>Endozoicomonadaceae</taxon>
        <taxon>Parendozoicomonas</taxon>
    </lineage>
</organism>
<evidence type="ECO:0000313" key="2">
    <source>
        <dbReference type="Proteomes" id="UP001203338"/>
    </source>
</evidence>
<dbReference type="PIRSF" id="PIRSF020736">
    <property type="entry name" value="MiaE"/>
    <property type="match status" value="1"/>
</dbReference>
<keyword evidence="2" id="KW-1185">Reference proteome</keyword>
<dbReference type="Pfam" id="PF06175">
    <property type="entry name" value="MiaE"/>
    <property type="match status" value="1"/>
</dbReference>
<dbReference type="PANTHER" id="PTHR42637:SF1">
    <property type="entry name" value="TRNA 2-(METHYLSULFANYL)-N(6)-ISOPENTENYLADENOSINE(37) HYDROXYLASE"/>
    <property type="match status" value="1"/>
</dbReference>
<sequence length="209" mass="24058">MSYQFPERDEFLLCPTPQGWIEHALDNQDILLIDHANCEKKAAATALNLMFRYTEHPELLNKMSRLAREELRHFEQVLALMKKRKIPYRAINASRYAGRMRASVRTHEPERMIDTLVVGAFIEARSCERFEALAPYLDEELAKFYLSLLKSEARHFQDYLQLAVDAAGYDLTDRIDVFAEADKDAVLSADTEFRFHSGVPVQEASVQSS</sequence>
<dbReference type="InterPro" id="IPR012347">
    <property type="entry name" value="Ferritin-like"/>
</dbReference>
<dbReference type="PANTHER" id="PTHR42637">
    <property type="entry name" value="TRNA-(MS[2]IO[6]A)-HYDROXYLASE"/>
    <property type="match status" value="1"/>
</dbReference>
<dbReference type="SUPFAM" id="SSF47240">
    <property type="entry name" value="Ferritin-like"/>
    <property type="match status" value="1"/>
</dbReference>
<dbReference type="CDD" id="cd07910">
    <property type="entry name" value="MiaE"/>
    <property type="match status" value="1"/>
</dbReference>
<dbReference type="InterPro" id="IPR010386">
    <property type="entry name" value="tRNA-Hydrxlase_MiaE"/>
</dbReference>
<evidence type="ECO:0000313" key="1">
    <source>
        <dbReference type="EMBL" id="MCL6268717.1"/>
    </source>
</evidence>
<dbReference type="Gene3D" id="1.20.1260.10">
    <property type="match status" value="1"/>
</dbReference>
<reference evidence="1 2" key="1">
    <citation type="submission" date="2022-05" db="EMBL/GenBank/DDBJ databases">
        <authorList>
            <person name="Park J.-S."/>
        </authorList>
    </citation>
    <scope>NUCLEOTIDE SEQUENCE [LARGE SCALE GENOMIC DNA]</scope>
    <source>
        <strain evidence="1 2">2012CJ34-2</strain>
    </source>
</reference>
<accession>A0ABT0PD94</accession>
<comment type="caution">
    <text evidence="1">The sequence shown here is derived from an EMBL/GenBank/DDBJ whole genome shotgun (WGS) entry which is preliminary data.</text>
</comment>
<dbReference type="InterPro" id="IPR009078">
    <property type="entry name" value="Ferritin-like_SF"/>
</dbReference>
<dbReference type="EMBL" id="JAMFLX010000002">
    <property type="protein sequence ID" value="MCL6268717.1"/>
    <property type="molecule type" value="Genomic_DNA"/>
</dbReference>
<gene>
    <name evidence="1" type="ORF">M3P05_01950</name>
</gene>
<name>A0ABT0PD94_9GAMM</name>